<evidence type="ECO:0000256" key="1">
    <source>
        <dbReference type="ARBA" id="ARBA00006814"/>
    </source>
</evidence>
<dbReference type="InterPro" id="IPR000671">
    <property type="entry name" value="Peptidase_A31"/>
</dbReference>
<reference evidence="6 7" key="1">
    <citation type="submission" date="2023-03" db="EMBL/GenBank/DDBJ databases">
        <title>Draft genome sequence of Streptomyces sp. K1PA1 isolated from peat swamp forest in Thailand.</title>
        <authorList>
            <person name="Klaysubun C."/>
            <person name="Duangmal K."/>
        </authorList>
    </citation>
    <scope>NUCLEOTIDE SEQUENCE [LARGE SCALE GENOMIC DNA]</scope>
    <source>
        <strain evidence="6 7">K1PA1</strain>
    </source>
</reference>
<keyword evidence="4" id="KW-0378">Hydrolase</keyword>
<protein>
    <submittedName>
        <fullName evidence="6">Hydrogenase maturation protease</fullName>
    </submittedName>
</protein>
<keyword evidence="7" id="KW-1185">Reference proteome</keyword>
<dbReference type="GO" id="GO:0006508">
    <property type="term" value="P:proteolysis"/>
    <property type="evidence" value="ECO:0007669"/>
    <property type="project" value="UniProtKB-KW"/>
</dbReference>
<keyword evidence="2 6" id="KW-0645">Protease</keyword>
<dbReference type="InterPro" id="IPR023430">
    <property type="entry name" value="Pept_HybD-like_dom_sf"/>
</dbReference>
<comment type="similarity">
    <text evidence="1">Belongs to the peptidase A31 family.</text>
</comment>
<dbReference type="CDD" id="cd00518">
    <property type="entry name" value="H2MP"/>
    <property type="match status" value="1"/>
</dbReference>
<dbReference type="NCBIfam" id="TIGR00072">
    <property type="entry name" value="hydrog_prot"/>
    <property type="match status" value="1"/>
</dbReference>
<dbReference type="GO" id="GO:0008233">
    <property type="term" value="F:peptidase activity"/>
    <property type="evidence" value="ECO:0007669"/>
    <property type="project" value="UniProtKB-KW"/>
</dbReference>
<dbReference type="RefSeq" id="WP_276108671.1">
    <property type="nucleotide sequence ID" value="NZ_JARJBB010000004.1"/>
</dbReference>
<evidence type="ECO:0000313" key="7">
    <source>
        <dbReference type="Proteomes" id="UP001221150"/>
    </source>
</evidence>
<evidence type="ECO:0000256" key="4">
    <source>
        <dbReference type="ARBA" id="ARBA00022801"/>
    </source>
</evidence>
<dbReference type="EMBL" id="JARJBB010000004">
    <property type="protein sequence ID" value="MDF3299130.1"/>
    <property type="molecule type" value="Genomic_DNA"/>
</dbReference>
<sequence>MPQAPRIVVVGVGNAFRHDDGVGWAVVARLAERAARRPLPPGTVLETSDGEPAGLLGLWEHAELAVVVDAAVAEPASPGRVHRVALDAARRPPSPGAASSHGPGLGDAVELSRALDRLPGRLVVFAVEGTDHTQGPGLTRPVAAQVDAVARDVEAEIRRWHAATASDGQDGTGDTGGRGDGGGEAG</sequence>
<name>A0ABT6A395_9ACTN</name>
<dbReference type="PANTHER" id="PTHR30302">
    <property type="entry name" value="HYDROGENASE 1 MATURATION PROTEASE"/>
    <property type="match status" value="1"/>
</dbReference>
<evidence type="ECO:0000256" key="5">
    <source>
        <dbReference type="SAM" id="MobiDB-lite"/>
    </source>
</evidence>
<feature type="compositionally biased region" description="Gly residues" evidence="5">
    <location>
        <begin position="170"/>
        <end position="186"/>
    </location>
</feature>
<accession>A0ABT6A395</accession>
<dbReference type="SUPFAM" id="SSF53163">
    <property type="entry name" value="HybD-like"/>
    <property type="match status" value="1"/>
</dbReference>
<dbReference type="PANTHER" id="PTHR30302:SF1">
    <property type="entry name" value="HYDROGENASE 2 MATURATION PROTEASE"/>
    <property type="match status" value="1"/>
</dbReference>
<gene>
    <name evidence="6" type="ORF">P3H78_10875</name>
</gene>
<evidence type="ECO:0000313" key="6">
    <source>
        <dbReference type="EMBL" id="MDF3299130.1"/>
    </source>
</evidence>
<keyword evidence="3" id="KW-0064">Aspartyl protease</keyword>
<organism evidence="6 7">
    <name type="scientific">Streptomyces tropicalis</name>
    <dbReference type="NCBI Taxonomy" id="3034234"/>
    <lineage>
        <taxon>Bacteria</taxon>
        <taxon>Bacillati</taxon>
        <taxon>Actinomycetota</taxon>
        <taxon>Actinomycetes</taxon>
        <taxon>Kitasatosporales</taxon>
        <taxon>Streptomycetaceae</taxon>
        <taxon>Streptomyces</taxon>
    </lineage>
</organism>
<evidence type="ECO:0000256" key="2">
    <source>
        <dbReference type="ARBA" id="ARBA00022670"/>
    </source>
</evidence>
<feature type="region of interest" description="Disordered" evidence="5">
    <location>
        <begin position="161"/>
        <end position="186"/>
    </location>
</feature>
<comment type="caution">
    <text evidence="6">The sequence shown here is derived from an EMBL/GenBank/DDBJ whole genome shotgun (WGS) entry which is preliminary data.</text>
</comment>
<dbReference type="Pfam" id="PF01750">
    <property type="entry name" value="HycI"/>
    <property type="match status" value="1"/>
</dbReference>
<dbReference type="Gene3D" id="3.40.50.1450">
    <property type="entry name" value="HybD-like"/>
    <property type="match status" value="1"/>
</dbReference>
<proteinExistence type="inferred from homology"/>
<dbReference type="Proteomes" id="UP001221150">
    <property type="component" value="Unassembled WGS sequence"/>
</dbReference>
<evidence type="ECO:0000256" key="3">
    <source>
        <dbReference type="ARBA" id="ARBA00022750"/>
    </source>
</evidence>